<dbReference type="AlphaFoldDB" id="A0A151N769"/>
<reference evidence="1 2" key="1">
    <citation type="journal article" date="2012" name="Genome Biol.">
        <title>Sequencing three crocodilian genomes to illuminate the evolution of archosaurs and amniotes.</title>
        <authorList>
            <person name="St John J.A."/>
            <person name="Braun E.L."/>
            <person name="Isberg S.R."/>
            <person name="Miles L.G."/>
            <person name="Chong A.Y."/>
            <person name="Gongora J."/>
            <person name="Dalzell P."/>
            <person name="Moran C."/>
            <person name="Bed'hom B."/>
            <person name="Abzhanov A."/>
            <person name="Burgess S.C."/>
            <person name="Cooksey A.M."/>
            <person name="Castoe T.A."/>
            <person name="Crawford N.G."/>
            <person name="Densmore L.D."/>
            <person name="Drew J.C."/>
            <person name="Edwards S.V."/>
            <person name="Faircloth B.C."/>
            <person name="Fujita M.K."/>
            <person name="Greenwold M.J."/>
            <person name="Hoffmann F.G."/>
            <person name="Howard J.M."/>
            <person name="Iguchi T."/>
            <person name="Janes D.E."/>
            <person name="Khan S.Y."/>
            <person name="Kohno S."/>
            <person name="de Koning A.J."/>
            <person name="Lance S.L."/>
            <person name="McCarthy F.M."/>
            <person name="McCormack J.E."/>
            <person name="Merchant M.E."/>
            <person name="Peterson D.G."/>
            <person name="Pollock D.D."/>
            <person name="Pourmand N."/>
            <person name="Raney B.J."/>
            <person name="Roessler K.A."/>
            <person name="Sanford J.R."/>
            <person name="Sawyer R.H."/>
            <person name="Schmidt C.J."/>
            <person name="Triplett E.W."/>
            <person name="Tuberville T.D."/>
            <person name="Venegas-Anaya M."/>
            <person name="Howard J.T."/>
            <person name="Jarvis E.D."/>
            <person name="Guillette L.J.Jr."/>
            <person name="Glenn T.C."/>
            <person name="Green R.E."/>
            <person name="Ray D.A."/>
        </authorList>
    </citation>
    <scope>NUCLEOTIDE SEQUENCE [LARGE SCALE GENOMIC DNA]</scope>
    <source>
        <strain evidence="1">KSC_2009_1</strain>
    </source>
</reference>
<organism evidence="1 2">
    <name type="scientific">Alligator mississippiensis</name>
    <name type="common">American alligator</name>
    <dbReference type="NCBI Taxonomy" id="8496"/>
    <lineage>
        <taxon>Eukaryota</taxon>
        <taxon>Metazoa</taxon>
        <taxon>Chordata</taxon>
        <taxon>Craniata</taxon>
        <taxon>Vertebrata</taxon>
        <taxon>Euteleostomi</taxon>
        <taxon>Archelosauria</taxon>
        <taxon>Archosauria</taxon>
        <taxon>Crocodylia</taxon>
        <taxon>Alligatoridae</taxon>
        <taxon>Alligatorinae</taxon>
        <taxon>Alligator</taxon>
    </lineage>
</organism>
<proteinExistence type="predicted"/>
<name>A0A151N769_ALLMI</name>
<dbReference type="EMBL" id="AKHW03003905">
    <property type="protein sequence ID" value="KYO32660.1"/>
    <property type="molecule type" value="Genomic_DNA"/>
</dbReference>
<evidence type="ECO:0000313" key="2">
    <source>
        <dbReference type="Proteomes" id="UP000050525"/>
    </source>
</evidence>
<evidence type="ECO:0000313" key="1">
    <source>
        <dbReference type="EMBL" id="KYO32660.1"/>
    </source>
</evidence>
<comment type="caution">
    <text evidence="1">The sequence shown here is derived from an EMBL/GenBank/DDBJ whole genome shotgun (WGS) entry which is preliminary data.</text>
</comment>
<sequence length="86" mass="9993">MHATETDDLVISSWLQKMLVQQGFKQLHNLKQMSNPIACLDHALRNWRARQLFLCHEDLEILGNGSQIKRETKKMSCHVAHLSQIK</sequence>
<keyword evidence="2" id="KW-1185">Reference proteome</keyword>
<dbReference type="Proteomes" id="UP000050525">
    <property type="component" value="Unassembled WGS sequence"/>
</dbReference>
<accession>A0A151N769</accession>
<gene>
    <name evidence="1" type="ORF">Y1Q_0007833</name>
</gene>
<protein>
    <submittedName>
        <fullName evidence="1">Uncharacterized protein</fullName>
    </submittedName>
</protein>